<comment type="caution">
    <text evidence="1">The sequence shown here is derived from an EMBL/GenBank/DDBJ whole genome shotgun (WGS) entry which is preliminary data.</text>
</comment>
<dbReference type="Proteomes" id="UP000466442">
    <property type="component" value="Unassembled WGS sequence"/>
</dbReference>
<proteinExistence type="predicted"/>
<accession>A0A8S9WJQ8</accession>
<reference evidence="1" key="1">
    <citation type="journal article" date="2021" name="Mol. Ecol. Resour.">
        <title>Apolygus lucorum genome provides insights into omnivorousness and mesophyll feeding.</title>
        <authorList>
            <person name="Liu Y."/>
            <person name="Liu H."/>
            <person name="Wang H."/>
            <person name="Huang T."/>
            <person name="Liu B."/>
            <person name="Yang B."/>
            <person name="Yin L."/>
            <person name="Li B."/>
            <person name="Zhang Y."/>
            <person name="Zhang S."/>
            <person name="Jiang F."/>
            <person name="Zhang X."/>
            <person name="Ren Y."/>
            <person name="Wang B."/>
            <person name="Wang S."/>
            <person name="Lu Y."/>
            <person name="Wu K."/>
            <person name="Fan W."/>
            <person name="Wang G."/>
        </authorList>
    </citation>
    <scope>NUCLEOTIDE SEQUENCE</scope>
    <source>
        <strain evidence="1">12Hb</strain>
    </source>
</reference>
<evidence type="ECO:0000313" key="1">
    <source>
        <dbReference type="EMBL" id="KAF6197670.1"/>
    </source>
</evidence>
<keyword evidence="2" id="KW-1185">Reference proteome</keyword>
<evidence type="ECO:0000313" key="2">
    <source>
        <dbReference type="Proteomes" id="UP000466442"/>
    </source>
</evidence>
<dbReference type="EMBL" id="WIXP02000017">
    <property type="protein sequence ID" value="KAF6197670.1"/>
    <property type="molecule type" value="Genomic_DNA"/>
</dbReference>
<gene>
    <name evidence="1" type="ORF">GE061_008636</name>
</gene>
<dbReference type="AlphaFoldDB" id="A0A8S9WJQ8"/>
<name>A0A8S9WJQ8_APOLU</name>
<sequence length="83" mass="9330">METSRMVLDNDVLSGNQCVHFRPFCPNWTESRRLATLSTTKSAVPAATYDFFIVLRITQFAYVFVLCELLCSIYGQISNSGSP</sequence>
<protein>
    <submittedName>
        <fullName evidence="1">Uncharacterized protein</fullName>
    </submittedName>
</protein>
<organism evidence="1 2">
    <name type="scientific">Apolygus lucorum</name>
    <name type="common">Small green plant bug</name>
    <name type="synonym">Lygocoris lucorum</name>
    <dbReference type="NCBI Taxonomy" id="248454"/>
    <lineage>
        <taxon>Eukaryota</taxon>
        <taxon>Metazoa</taxon>
        <taxon>Ecdysozoa</taxon>
        <taxon>Arthropoda</taxon>
        <taxon>Hexapoda</taxon>
        <taxon>Insecta</taxon>
        <taxon>Pterygota</taxon>
        <taxon>Neoptera</taxon>
        <taxon>Paraneoptera</taxon>
        <taxon>Hemiptera</taxon>
        <taxon>Heteroptera</taxon>
        <taxon>Panheteroptera</taxon>
        <taxon>Cimicomorpha</taxon>
        <taxon>Miridae</taxon>
        <taxon>Mirini</taxon>
        <taxon>Apolygus</taxon>
    </lineage>
</organism>